<feature type="region of interest" description="Disordered" evidence="1">
    <location>
        <begin position="694"/>
        <end position="750"/>
    </location>
</feature>
<dbReference type="EMBL" id="LJIW01000001">
    <property type="protein sequence ID" value="PNG98166.1"/>
    <property type="molecule type" value="Genomic_DNA"/>
</dbReference>
<evidence type="ECO:0000313" key="5">
    <source>
        <dbReference type="Proteomes" id="UP000236520"/>
    </source>
</evidence>
<dbReference type="Proteomes" id="UP000236520">
    <property type="component" value="Unassembled WGS sequence"/>
</dbReference>
<gene>
    <name evidence="4" type="ORF">SMF913_14191</name>
</gene>
<feature type="compositionally biased region" description="Pro residues" evidence="1">
    <location>
        <begin position="982"/>
        <end position="996"/>
    </location>
</feature>
<feature type="compositionally biased region" description="Basic and acidic residues" evidence="1">
    <location>
        <begin position="148"/>
        <end position="160"/>
    </location>
</feature>
<sequence>MPRTLAEELRTRPDDSLAALLSARPDLLSPVPNDLTQLATRAGTRASVVRAVERLDRFAQQTAEALAIAPDPCPYETLRDLLTGDASTEGARGARASGGSGASGSSGSSGDVRGPDDAQGPGGARGPDDAQDPGDARGSADAQGPQDARSRENTRGREGARGPQDAQGPGGAQDPKYGRGTAEAPGPEDARRPGEAQGPGGTPSTGNAQGPSDASDAGTPSDAGAPSVAGPTSDTGTTSGAGTTPNTGTPSAAETPSAVRPTSDTGTHPATGPAPDTGTPSPTGTTPGTGPAPGARTTAAAGPASGIGPTPTPAAETAAGIGAASRIATPLSPEERAAIAAELPRAVATLREQALVWGGDDRLRLVRTARELLAPSPTSPSPTGLGPTMQEAASGMSPGRLQELLAGDGLAPTHDPVTAVAALAELFQDRARMAALLDGAPAGALAVLAKLTWGPPYGEASVASPTPPVGWLLDHGLLLPSGPRNVVLPREVALHLRHGRAHRAPEPLAPPLSPITEHNPQAVDNTAAGQTFTALATVEELLGQWESAGPPVLRAGGLSVRDLKRTAVALDVSEPVAAFWIELAYAAGLLASDGETDERYVPTPAYDDWLRLPAEERWARLAAAWLPATRTAGLVGGRDGRGRTLAALGPDLDRSPAPEVRRRILGLLATLPPGAAAAPEVLLARLRWERPTGHRGAAAAAASSTGSTGSTGPTGPTGAAGTAGTTPGTTSPTGTTGSAPGATSPTSEDLRSRLARWTIAEAEMLGITGRAALSSHGRALLERHPDEPPTAGSDTAAAHAARLLAPLLPEPLDHVLLQADLTAVAPGPLERPLAETLGVLADVESKGGATVYRFTPESVRRALDAGRTADDVHTFLAAHSRTPVPQPLSYLVDDVARKHGRLRIGAASAYLRCDDDTLLAEILADRRSAGLRLRRLAPTVLAAQAPPDTLLEGLRAMGYAPAAESAEGDVLISRPEAQRTPPRTPPVPVPEGPPLPDATLLGAAVRAIRAGDLAATAPHKTVAASGAGSGPEAGPHGSGTGSGADSGVGSGAGSRSGARSRGGSGGGSGAGGDRLPRTTSADTLATMQAAALTGSNVWIGYVNANGAATQRVIAPVRVEGGFVTAYDHTSDEVRTYPLHRITGAAELAEDAT</sequence>
<dbReference type="Pfam" id="PF13280">
    <property type="entry name" value="WYL"/>
    <property type="match status" value="1"/>
</dbReference>
<feature type="region of interest" description="Disordered" evidence="1">
    <location>
        <begin position="77"/>
        <end position="320"/>
    </location>
</feature>
<feature type="compositionally biased region" description="Low complexity" evidence="1">
    <location>
        <begin position="265"/>
        <end position="320"/>
    </location>
</feature>
<organism evidence="4 5">
    <name type="scientific">Streptomyces malaysiensis</name>
    <dbReference type="NCBI Taxonomy" id="92644"/>
    <lineage>
        <taxon>Bacteria</taxon>
        <taxon>Bacillati</taxon>
        <taxon>Actinomycetota</taxon>
        <taxon>Actinomycetes</taxon>
        <taxon>Kitasatosporales</taxon>
        <taxon>Streptomycetaceae</taxon>
        <taxon>Streptomyces</taxon>
        <taxon>Streptomyces violaceusniger group</taxon>
    </lineage>
</organism>
<proteinExistence type="predicted"/>
<reference evidence="4 5" key="1">
    <citation type="submission" date="2015-09" db="EMBL/GenBank/DDBJ databases">
        <title>Genome sequence, genome mining and natural product profiling of a biocontrol bacterium Streptomyces malaysiensis F913.</title>
        <authorList>
            <person name="Xu Y."/>
            <person name="Wei J."/>
            <person name="Xie J."/>
            <person name="Li T."/>
            <person name="Zhou Z."/>
        </authorList>
    </citation>
    <scope>NUCLEOTIDE SEQUENCE [LARGE SCALE GENOMIC DNA]</scope>
    <source>
        <strain evidence="4 5">F913</strain>
    </source>
</reference>
<dbReference type="PROSITE" id="PS52050">
    <property type="entry name" value="WYL"/>
    <property type="match status" value="1"/>
</dbReference>
<feature type="compositionally biased region" description="Gly residues" evidence="1">
    <location>
        <begin position="1027"/>
        <end position="1072"/>
    </location>
</feature>
<evidence type="ECO:0000259" key="3">
    <source>
        <dbReference type="Pfam" id="PF13625"/>
    </source>
</evidence>
<feature type="region of interest" description="Disordered" evidence="1">
    <location>
        <begin position="1021"/>
        <end position="1078"/>
    </location>
</feature>
<feature type="compositionally biased region" description="Low complexity" evidence="1">
    <location>
        <begin position="161"/>
        <end position="175"/>
    </location>
</feature>
<evidence type="ECO:0000259" key="2">
    <source>
        <dbReference type="Pfam" id="PF13280"/>
    </source>
</evidence>
<feature type="domain" description="WYL" evidence="2">
    <location>
        <begin position="1083"/>
        <end position="1144"/>
    </location>
</feature>
<dbReference type="InterPro" id="IPR032830">
    <property type="entry name" value="XPB/Ssl2_N"/>
</dbReference>
<feature type="compositionally biased region" description="Low complexity" evidence="1">
    <location>
        <begin position="696"/>
        <end position="747"/>
    </location>
</feature>
<accession>A0A2J7ZD21</accession>
<keyword evidence="5" id="KW-1185">Reference proteome</keyword>
<dbReference type="AlphaFoldDB" id="A0A2J7ZD21"/>
<feature type="compositionally biased region" description="Low complexity" evidence="1">
    <location>
        <begin position="374"/>
        <end position="388"/>
    </location>
</feature>
<dbReference type="InterPro" id="IPR026881">
    <property type="entry name" value="WYL_dom"/>
</dbReference>
<feature type="region of interest" description="Disordered" evidence="1">
    <location>
        <begin position="965"/>
        <end position="996"/>
    </location>
</feature>
<feature type="compositionally biased region" description="Low complexity" evidence="1">
    <location>
        <begin position="229"/>
        <end position="253"/>
    </location>
</feature>
<comment type="caution">
    <text evidence="4">The sequence shown here is derived from an EMBL/GenBank/DDBJ whole genome shotgun (WGS) entry which is preliminary data.</text>
</comment>
<feature type="domain" description="Helicase XPB/Ssl2 N-terminal" evidence="3">
    <location>
        <begin position="815"/>
        <end position="937"/>
    </location>
</feature>
<name>A0A2J7ZD21_STRMQ</name>
<evidence type="ECO:0000313" key="4">
    <source>
        <dbReference type="EMBL" id="PNG98166.1"/>
    </source>
</evidence>
<feature type="region of interest" description="Disordered" evidence="1">
    <location>
        <begin position="374"/>
        <end position="394"/>
    </location>
</feature>
<dbReference type="Pfam" id="PF13625">
    <property type="entry name" value="Helicase_C_3"/>
    <property type="match status" value="1"/>
</dbReference>
<evidence type="ECO:0000256" key="1">
    <source>
        <dbReference type="SAM" id="MobiDB-lite"/>
    </source>
</evidence>
<protein>
    <submittedName>
        <fullName evidence="4">Uncharacterized protein</fullName>
    </submittedName>
</protein>